<dbReference type="EMBL" id="JBDJNQ010000011">
    <property type="protein sequence ID" value="MEN5379758.1"/>
    <property type="molecule type" value="Genomic_DNA"/>
</dbReference>
<dbReference type="InterPro" id="IPR006977">
    <property type="entry name" value="Yip1_dom"/>
</dbReference>
<proteinExistence type="predicted"/>
<evidence type="ECO:0000256" key="2">
    <source>
        <dbReference type="ARBA" id="ARBA00022692"/>
    </source>
</evidence>
<organism evidence="7 8">
    <name type="scientific">Sphingobacterium kitahiroshimense</name>
    <dbReference type="NCBI Taxonomy" id="470446"/>
    <lineage>
        <taxon>Bacteria</taxon>
        <taxon>Pseudomonadati</taxon>
        <taxon>Bacteroidota</taxon>
        <taxon>Sphingobacteriia</taxon>
        <taxon>Sphingobacteriales</taxon>
        <taxon>Sphingobacteriaceae</taxon>
        <taxon>Sphingobacterium</taxon>
    </lineage>
</organism>
<evidence type="ECO:0000256" key="1">
    <source>
        <dbReference type="ARBA" id="ARBA00004141"/>
    </source>
</evidence>
<feature type="transmembrane region" description="Helical" evidence="5">
    <location>
        <begin position="67"/>
        <end position="89"/>
    </location>
</feature>
<feature type="transmembrane region" description="Helical" evidence="5">
    <location>
        <begin position="37"/>
        <end position="55"/>
    </location>
</feature>
<evidence type="ECO:0000256" key="3">
    <source>
        <dbReference type="ARBA" id="ARBA00022989"/>
    </source>
</evidence>
<comment type="subcellular location">
    <subcellularLocation>
        <location evidence="1">Membrane</location>
        <topology evidence="1">Multi-pass membrane protein</topology>
    </subcellularLocation>
</comment>
<keyword evidence="4 5" id="KW-0472">Membrane</keyword>
<feature type="domain" description="Yip1" evidence="6">
    <location>
        <begin position="19"/>
        <end position="204"/>
    </location>
</feature>
<feature type="transmembrane region" description="Helical" evidence="5">
    <location>
        <begin position="154"/>
        <end position="177"/>
    </location>
</feature>
<protein>
    <submittedName>
        <fullName evidence="7">YIP1 family protein</fullName>
    </submittedName>
</protein>
<reference evidence="7 8" key="1">
    <citation type="submission" date="2024-04" db="EMBL/GenBank/DDBJ databases">
        <title>WGS of bacteria from Torrens River.</title>
        <authorList>
            <person name="Wyrsch E.R."/>
            <person name="Drigo B."/>
        </authorList>
    </citation>
    <scope>NUCLEOTIDE SEQUENCE [LARGE SCALE GENOMIC DNA]</scope>
    <source>
        <strain evidence="7 8">TWI391</strain>
    </source>
</reference>
<sequence length="208" mass="23758">MNIDLPENQDFKFIITNLYTRPKWFFRFTQEHWYNKYAWLLLYLALLGSQFGRISSGKLNIESWTELFFKVIIFGSGISLLFYIMFAYILAGTARWLKGIASAADILRVIAYSSIPGIIVLLLYIIGSLIYGISFFSISFWVNNESWSQTIFKIFLMTINGFVGINIAIFMVLGIATVNNFSIWKAILSMILPVIILVVVFAVIASLL</sequence>
<evidence type="ECO:0000256" key="4">
    <source>
        <dbReference type="ARBA" id="ARBA00023136"/>
    </source>
</evidence>
<keyword evidence="3 5" id="KW-1133">Transmembrane helix</keyword>
<evidence type="ECO:0000313" key="8">
    <source>
        <dbReference type="Proteomes" id="UP001409291"/>
    </source>
</evidence>
<dbReference type="Pfam" id="PF04893">
    <property type="entry name" value="Yip1"/>
    <property type="match status" value="1"/>
</dbReference>
<gene>
    <name evidence="7" type="ORF">ABE541_21005</name>
</gene>
<dbReference type="RefSeq" id="WP_346582610.1">
    <property type="nucleotide sequence ID" value="NZ_JBDJLH010000001.1"/>
</dbReference>
<feature type="transmembrane region" description="Helical" evidence="5">
    <location>
        <begin position="183"/>
        <end position="207"/>
    </location>
</feature>
<comment type="caution">
    <text evidence="7">The sequence shown here is derived from an EMBL/GenBank/DDBJ whole genome shotgun (WGS) entry which is preliminary data.</text>
</comment>
<evidence type="ECO:0000259" key="6">
    <source>
        <dbReference type="Pfam" id="PF04893"/>
    </source>
</evidence>
<dbReference type="Proteomes" id="UP001409291">
    <property type="component" value="Unassembled WGS sequence"/>
</dbReference>
<keyword evidence="8" id="KW-1185">Reference proteome</keyword>
<evidence type="ECO:0000313" key="7">
    <source>
        <dbReference type="EMBL" id="MEN5379758.1"/>
    </source>
</evidence>
<accession>A0ABV0C0K8</accession>
<evidence type="ECO:0000256" key="5">
    <source>
        <dbReference type="SAM" id="Phobius"/>
    </source>
</evidence>
<keyword evidence="2 5" id="KW-0812">Transmembrane</keyword>
<name>A0ABV0C0K8_9SPHI</name>
<feature type="transmembrane region" description="Helical" evidence="5">
    <location>
        <begin position="109"/>
        <end position="142"/>
    </location>
</feature>